<evidence type="ECO:0000256" key="9">
    <source>
        <dbReference type="ARBA" id="ARBA00022857"/>
    </source>
</evidence>
<name>A0AAN9AAJ8_HALRR</name>
<dbReference type="EMBL" id="JAXCGZ010005782">
    <property type="protein sequence ID" value="KAK7080813.1"/>
    <property type="molecule type" value="Genomic_DNA"/>
</dbReference>
<feature type="transmembrane region" description="Helical" evidence="15">
    <location>
        <begin position="15"/>
        <end position="35"/>
    </location>
</feature>
<keyword evidence="15" id="KW-0812">Transmembrane</keyword>
<evidence type="ECO:0000256" key="12">
    <source>
        <dbReference type="ARBA" id="ARBA00023160"/>
    </source>
</evidence>
<keyword evidence="8" id="KW-0276">Fatty acid metabolism</keyword>
<dbReference type="InterPro" id="IPR020806">
    <property type="entry name" value="PKS_PP-bd"/>
</dbReference>
<dbReference type="CDD" id="cd08954">
    <property type="entry name" value="KR_1_FAS_SDR_x"/>
    <property type="match status" value="1"/>
</dbReference>
<dbReference type="SMART" id="SM00822">
    <property type="entry name" value="PKS_KR"/>
    <property type="match status" value="1"/>
</dbReference>
<dbReference type="InterPro" id="IPR057326">
    <property type="entry name" value="KR_dom"/>
</dbReference>
<keyword evidence="4" id="KW-0596">Phosphopantetheine</keyword>
<dbReference type="GO" id="GO:0006633">
    <property type="term" value="P:fatty acid biosynthetic process"/>
    <property type="evidence" value="ECO:0007669"/>
    <property type="project" value="UniProtKB-KW"/>
</dbReference>
<evidence type="ECO:0000256" key="13">
    <source>
        <dbReference type="ARBA" id="ARBA00023268"/>
    </source>
</evidence>
<dbReference type="AlphaFoldDB" id="A0AAN9AAJ8"/>
<gene>
    <name evidence="17" type="ORF">SK128_019450</name>
</gene>
<evidence type="ECO:0000256" key="14">
    <source>
        <dbReference type="ARBA" id="ARBA00044883"/>
    </source>
</evidence>
<comment type="catalytic activity">
    <reaction evidence="14">
        <text>acetyl-CoA + n malonyl-CoA + 2n NADPH + 2n H(+) = a long-chain fatty acid + (n+1) CoA + n CO2 + 2n NADP(+).</text>
        <dbReference type="EC" id="2.3.1.85"/>
    </reaction>
</comment>
<dbReference type="PANTHER" id="PTHR43775">
    <property type="entry name" value="FATTY ACID SYNTHASE"/>
    <property type="match status" value="1"/>
</dbReference>
<dbReference type="FunFam" id="1.10.1200.10:FF:000013">
    <property type="entry name" value="Fatty acid synthase"/>
    <property type="match status" value="1"/>
</dbReference>
<comment type="caution">
    <text evidence="17">The sequence shown here is derived from an EMBL/GenBank/DDBJ whole genome shotgun (WGS) entry which is preliminary data.</text>
</comment>
<evidence type="ECO:0000256" key="4">
    <source>
        <dbReference type="ARBA" id="ARBA00022450"/>
    </source>
</evidence>
<organism evidence="17 18">
    <name type="scientific">Halocaridina rubra</name>
    <name type="common">Hawaiian red shrimp</name>
    <dbReference type="NCBI Taxonomy" id="373956"/>
    <lineage>
        <taxon>Eukaryota</taxon>
        <taxon>Metazoa</taxon>
        <taxon>Ecdysozoa</taxon>
        <taxon>Arthropoda</taxon>
        <taxon>Crustacea</taxon>
        <taxon>Multicrustacea</taxon>
        <taxon>Malacostraca</taxon>
        <taxon>Eumalacostraca</taxon>
        <taxon>Eucarida</taxon>
        <taxon>Decapoda</taxon>
        <taxon>Pleocyemata</taxon>
        <taxon>Caridea</taxon>
        <taxon>Atyoidea</taxon>
        <taxon>Atyidae</taxon>
        <taxon>Halocaridina</taxon>
    </lineage>
</organism>
<dbReference type="PANTHER" id="PTHR43775:SF7">
    <property type="entry name" value="FATTY ACID SYNTHASE"/>
    <property type="match status" value="1"/>
</dbReference>
<dbReference type="Pfam" id="PF08659">
    <property type="entry name" value="KR"/>
    <property type="match status" value="1"/>
</dbReference>
<keyword evidence="6" id="KW-0597">Phosphoprotein</keyword>
<dbReference type="InterPro" id="IPR050091">
    <property type="entry name" value="PKS_NRPS_Biosynth_Enz"/>
</dbReference>
<dbReference type="Gene3D" id="1.10.1200.10">
    <property type="entry name" value="ACP-like"/>
    <property type="match status" value="1"/>
</dbReference>
<keyword evidence="15" id="KW-0472">Membrane</keyword>
<dbReference type="GO" id="GO:0016297">
    <property type="term" value="F:fatty acyl-[ACP] hydrolase activity"/>
    <property type="evidence" value="ECO:0007669"/>
    <property type="project" value="UniProtKB-EC"/>
</dbReference>
<dbReference type="InterPro" id="IPR001031">
    <property type="entry name" value="Thioesterase"/>
</dbReference>
<keyword evidence="18" id="KW-1185">Reference proteome</keyword>
<dbReference type="InterPro" id="IPR036736">
    <property type="entry name" value="ACP-like_sf"/>
</dbReference>
<dbReference type="SUPFAM" id="SSF47336">
    <property type="entry name" value="ACP-like"/>
    <property type="match status" value="1"/>
</dbReference>
<evidence type="ECO:0000256" key="11">
    <source>
        <dbReference type="ARBA" id="ARBA00023098"/>
    </source>
</evidence>
<dbReference type="Proteomes" id="UP001381693">
    <property type="component" value="Unassembled WGS sequence"/>
</dbReference>
<protein>
    <recommendedName>
        <fullName evidence="3">Fatty acid synthase</fullName>
        <ecNumber evidence="2">2.3.1.85</ecNumber>
        <ecNumber evidence="1">3.1.2.14</ecNumber>
    </recommendedName>
</protein>
<dbReference type="EC" id="2.3.1.85" evidence="2"/>
<dbReference type="GO" id="GO:0031177">
    <property type="term" value="F:phosphopantetheine binding"/>
    <property type="evidence" value="ECO:0007669"/>
    <property type="project" value="InterPro"/>
</dbReference>
<accession>A0AAN9AAJ8</accession>
<evidence type="ECO:0000313" key="17">
    <source>
        <dbReference type="EMBL" id="KAK7080813.1"/>
    </source>
</evidence>
<proteinExistence type="predicted"/>
<evidence type="ECO:0000259" key="16">
    <source>
        <dbReference type="PROSITE" id="PS50075"/>
    </source>
</evidence>
<dbReference type="InterPro" id="IPR013968">
    <property type="entry name" value="PKS_KR"/>
</dbReference>
<evidence type="ECO:0000313" key="18">
    <source>
        <dbReference type="Proteomes" id="UP001381693"/>
    </source>
</evidence>
<keyword evidence="10" id="KW-0560">Oxidoreductase</keyword>
<keyword evidence="13" id="KW-0511">Multifunctional enzyme</keyword>
<dbReference type="Pfam" id="PF00975">
    <property type="entry name" value="Thioesterase"/>
    <property type="match status" value="1"/>
</dbReference>
<dbReference type="InterPro" id="IPR029058">
    <property type="entry name" value="AB_hydrolase_fold"/>
</dbReference>
<evidence type="ECO:0000256" key="8">
    <source>
        <dbReference type="ARBA" id="ARBA00022832"/>
    </source>
</evidence>
<keyword evidence="5" id="KW-0444">Lipid biosynthesis</keyword>
<evidence type="ECO:0000256" key="3">
    <source>
        <dbReference type="ARBA" id="ARBA00018769"/>
    </source>
</evidence>
<dbReference type="InterPro" id="IPR009081">
    <property type="entry name" value="PP-bd_ACP"/>
</dbReference>
<dbReference type="InterPro" id="IPR036291">
    <property type="entry name" value="NAD(P)-bd_dom_sf"/>
</dbReference>
<evidence type="ECO:0000256" key="2">
    <source>
        <dbReference type="ARBA" id="ARBA00012873"/>
    </source>
</evidence>
<evidence type="ECO:0000256" key="7">
    <source>
        <dbReference type="ARBA" id="ARBA00022679"/>
    </source>
</evidence>
<dbReference type="GO" id="GO:0016491">
    <property type="term" value="F:oxidoreductase activity"/>
    <property type="evidence" value="ECO:0007669"/>
    <property type="project" value="UniProtKB-KW"/>
</dbReference>
<dbReference type="SMART" id="SM00823">
    <property type="entry name" value="PKS_PP"/>
    <property type="match status" value="1"/>
</dbReference>
<dbReference type="GO" id="GO:0004312">
    <property type="term" value="F:fatty acid synthase activity"/>
    <property type="evidence" value="ECO:0007669"/>
    <property type="project" value="UniProtKB-EC"/>
</dbReference>
<keyword evidence="15" id="KW-1133">Transmembrane helix</keyword>
<evidence type="ECO:0000256" key="5">
    <source>
        <dbReference type="ARBA" id="ARBA00022516"/>
    </source>
</evidence>
<evidence type="ECO:0000256" key="15">
    <source>
        <dbReference type="SAM" id="Phobius"/>
    </source>
</evidence>
<keyword evidence="7" id="KW-0808">Transferase</keyword>
<dbReference type="PROSITE" id="PS50075">
    <property type="entry name" value="CARRIER"/>
    <property type="match status" value="1"/>
</dbReference>
<evidence type="ECO:0000256" key="6">
    <source>
        <dbReference type="ARBA" id="ARBA00022553"/>
    </source>
</evidence>
<keyword evidence="12" id="KW-0275">Fatty acid biosynthesis</keyword>
<dbReference type="Gene3D" id="3.40.50.1820">
    <property type="entry name" value="alpha/beta hydrolase"/>
    <property type="match status" value="1"/>
</dbReference>
<dbReference type="SUPFAM" id="SSF53474">
    <property type="entry name" value="alpha/beta-Hydrolases"/>
    <property type="match status" value="1"/>
</dbReference>
<dbReference type="EC" id="3.1.2.14" evidence="1"/>
<sequence>MKVMAVPRMSADSHMVYVITGGMGGLGLELAGWLISRGAKKIVLTSRRGISTGYQALCVRRWSEAGINVRILTQDASTIEGATALLKDAAMEGPVGGIFHLAVVLRDSLFENQTDETFYAVNHVKGEGAIALDLASRTCCPKLHLWVAFSSVACGKGNAGQTNYGWANSVSERVVEERVKLGLPGVAIQWGGVGEVGVLAETLGDIEVGGTKPQSVRSVLECLDILLLNSSPVVSSVCLATKSSKKSDGGKGGSIVKSVANILGVKDLSKVPLEVTLGDLGLDSLMSVEVKQTLEREADLILTAAQVRELTLKMLQDMENEETSLDCKDAEDSTKSTLKSMKEQLQGTTVPWLTLPLVPTETVKVLKECNHSTPLFLTAPIHGSTVPLMEMCQQLNRAVYGLQYPAEVPHTSVPDLAKRLVKELQRIHPSGDFILGGYSFGTSITLEMTRMLAEEMRSPSSVVLLDGSQSYVSGIIDHYKARHIDQSNDKGSPRSKTEIQEQVEMLLVFAMQYISMDALALKNTLTNMKSWDERVNHVAQLVTESRKAAGVRIQSNEQQQAVAAAELLYKRLVMADNYTASYTLNTPTLLIRARDNPQASLLGHDYGLSKVLIGPLKIEEVVGSHETFLMGEGSKQVASCIQSFVQAPPS</sequence>
<dbReference type="SUPFAM" id="SSF51735">
    <property type="entry name" value="NAD(P)-binding Rossmann-fold domains"/>
    <property type="match status" value="1"/>
</dbReference>
<keyword evidence="9" id="KW-0521">NADP</keyword>
<dbReference type="Pfam" id="PF00550">
    <property type="entry name" value="PP-binding"/>
    <property type="match status" value="1"/>
</dbReference>
<evidence type="ECO:0000256" key="1">
    <source>
        <dbReference type="ARBA" id="ARBA00012480"/>
    </source>
</evidence>
<dbReference type="Gene3D" id="3.40.50.720">
    <property type="entry name" value="NAD(P)-binding Rossmann-like Domain"/>
    <property type="match status" value="1"/>
</dbReference>
<keyword evidence="11" id="KW-0443">Lipid metabolism</keyword>
<evidence type="ECO:0000256" key="10">
    <source>
        <dbReference type="ARBA" id="ARBA00023002"/>
    </source>
</evidence>
<feature type="domain" description="Carrier" evidence="16">
    <location>
        <begin position="246"/>
        <end position="326"/>
    </location>
</feature>
<reference evidence="17 18" key="1">
    <citation type="submission" date="2023-11" db="EMBL/GenBank/DDBJ databases">
        <title>Halocaridina rubra genome assembly.</title>
        <authorList>
            <person name="Smith C."/>
        </authorList>
    </citation>
    <scope>NUCLEOTIDE SEQUENCE [LARGE SCALE GENOMIC DNA]</scope>
    <source>
        <strain evidence="17">EP-1</strain>
        <tissue evidence="17">Whole</tissue>
    </source>
</reference>